<dbReference type="EMBL" id="CAJNBJ010000001">
    <property type="protein sequence ID" value="CAE6710537.1"/>
    <property type="molecule type" value="Genomic_DNA"/>
</dbReference>
<name>A0ABM8QQY6_9BACT</name>
<dbReference type="PROSITE" id="PS51012">
    <property type="entry name" value="ABC_TM2"/>
    <property type="match status" value="1"/>
</dbReference>
<feature type="transmembrane region" description="Helical" evidence="8">
    <location>
        <begin position="188"/>
        <end position="212"/>
    </location>
</feature>
<keyword evidence="11" id="KW-1185">Reference proteome</keyword>
<dbReference type="RefSeq" id="WP_213040965.1">
    <property type="nucleotide sequence ID" value="NZ_CAJNBJ010000001.1"/>
</dbReference>
<evidence type="ECO:0000256" key="4">
    <source>
        <dbReference type="ARBA" id="ARBA00022475"/>
    </source>
</evidence>
<proteinExistence type="inferred from homology"/>
<comment type="caution">
    <text evidence="10">The sequence shown here is derived from an EMBL/GenBank/DDBJ whole genome shotgun (WGS) entry which is preliminary data.</text>
</comment>
<keyword evidence="4" id="KW-1003">Cell membrane</keyword>
<feature type="transmembrane region" description="Helical" evidence="8">
    <location>
        <begin position="29"/>
        <end position="50"/>
    </location>
</feature>
<evidence type="ECO:0000256" key="2">
    <source>
        <dbReference type="ARBA" id="ARBA00007783"/>
    </source>
</evidence>
<comment type="subcellular location">
    <subcellularLocation>
        <location evidence="1">Cell membrane</location>
        <topology evidence="1">Multi-pass membrane protein</topology>
    </subcellularLocation>
</comment>
<protein>
    <submittedName>
        <fullName evidence="10">ABC transporter permease</fullName>
    </submittedName>
</protein>
<organism evidence="10 11">
    <name type="scientific">Nitrospira defluvii</name>
    <dbReference type="NCBI Taxonomy" id="330214"/>
    <lineage>
        <taxon>Bacteria</taxon>
        <taxon>Pseudomonadati</taxon>
        <taxon>Nitrospirota</taxon>
        <taxon>Nitrospiria</taxon>
        <taxon>Nitrospirales</taxon>
        <taxon>Nitrospiraceae</taxon>
        <taxon>Nitrospira</taxon>
    </lineage>
</organism>
<keyword evidence="5 8" id="KW-0812">Transmembrane</keyword>
<reference evidence="10 11" key="1">
    <citation type="submission" date="2021-02" db="EMBL/GenBank/DDBJ databases">
        <authorList>
            <person name="Han P."/>
        </authorList>
    </citation>
    <scope>NUCLEOTIDE SEQUENCE [LARGE SCALE GENOMIC DNA]</scope>
    <source>
        <strain evidence="10">Candidatus Nitrospira sp. ZN2</strain>
    </source>
</reference>
<evidence type="ECO:0000256" key="3">
    <source>
        <dbReference type="ARBA" id="ARBA00022448"/>
    </source>
</evidence>
<feature type="transmembrane region" description="Helical" evidence="8">
    <location>
        <begin position="269"/>
        <end position="293"/>
    </location>
</feature>
<dbReference type="PANTHER" id="PTHR30294">
    <property type="entry name" value="MEMBRANE COMPONENT OF ABC TRANSPORTER YHHJ-RELATED"/>
    <property type="match status" value="1"/>
</dbReference>
<dbReference type="InterPro" id="IPR047817">
    <property type="entry name" value="ABC2_TM_bact-type"/>
</dbReference>
<accession>A0ABM8QQY6</accession>
<keyword evidence="3" id="KW-0813">Transport</keyword>
<feature type="transmembrane region" description="Helical" evidence="8">
    <location>
        <begin position="233"/>
        <end position="257"/>
    </location>
</feature>
<evidence type="ECO:0000256" key="8">
    <source>
        <dbReference type="SAM" id="Phobius"/>
    </source>
</evidence>
<evidence type="ECO:0000256" key="1">
    <source>
        <dbReference type="ARBA" id="ARBA00004651"/>
    </source>
</evidence>
<dbReference type="InterPro" id="IPR013525">
    <property type="entry name" value="ABC2_TM"/>
</dbReference>
<evidence type="ECO:0000256" key="5">
    <source>
        <dbReference type="ARBA" id="ARBA00022692"/>
    </source>
</evidence>
<evidence type="ECO:0000259" key="9">
    <source>
        <dbReference type="PROSITE" id="PS51012"/>
    </source>
</evidence>
<dbReference type="InterPro" id="IPR051449">
    <property type="entry name" value="ABC-2_transporter_component"/>
</dbReference>
<feature type="transmembrane region" description="Helical" evidence="8">
    <location>
        <begin position="356"/>
        <end position="377"/>
    </location>
</feature>
<dbReference type="Gene3D" id="3.40.1710.10">
    <property type="entry name" value="abc type-2 transporter like domain"/>
    <property type="match status" value="1"/>
</dbReference>
<evidence type="ECO:0000256" key="6">
    <source>
        <dbReference type="ARBA" id="ARBA00022989"/>
    </source>
</evidence>
<dbReference type="PANTHER" id="PTHR30294:SF47">
    <property type="entry name" value="INNER MEMBRANE TRANSPORT PERMEASE YHHJ"/>
    <property type="match status" value="1"/>
</dbReference>
<keyword evidence="7 8" id="KW-0472">Membrane</keyword>
<evidence type="ECO:0000313" key="11">
    <source>
        <dbReference type="Proteomes" id="UP000675880"/>
    </source>
</evidence>
<feature type="domain" description="ABC transmembrane type-2" evidence="9">
    <location>
        <begin position="155"/>
        <end position="382"/>
    </location>
</feature>
<gene>
    <name evidence="10" type="ORF">NSPZN2_11191</name>
</gene>
<evidence type="ECO:0000313" key="10">
    <source>
        <dbReference type="EMBL" id="CAE6710537.1"/>
    </source>
</evidence>
<comment type="similarity">
    <text evidence="2">Belongs to the ABC-2 integral membrane protein family.</text>
</comment>
<evidence type="ECO:0000256" key="7">
    <source>
        <dbReference type="ARBA" id="ARBA00023136"/>
    </source>
</evidence>
<keyword evidence="6 8" id="KW-1133">Transmembrane helix</keyword>
<dbReference type="Pfam" id="PF12698">
    <property type="entry name" value="ABC2_membrane_3"/>
    <property type="match status" value="1"/>
</dbReference>
<sequence>MTARRQATMWGRRLAALTWKELLQLTRDLPLLLFLLYSFSLSVVVSGAGITMQLTNAELLVHDADHSPSSRELIHRFQPPYFAFTGEIRDPREGLRQLDAGRAMLLLEIPPRFHEALMSGERTAVQLLVDTTNAPQGLSAAAYTVRIAGLFGAERGLASAGLSGAKASLPMVTSAHRVWFNPTQDERWFQSIAHVLRMTTIFAVLLPAAALVREKERGTVEQLLVSPLSSFQIMFAKVLAMSGVILLALSLALYGVLQPVFHVPMKGSTGLFFLLTALHVFTTAGFGLVAATLAKNQAQVGMMTLFVVGPMLLLSGITSPYESMPTWVQAIMTLSPLRYYIDITYGVMLKGAGLDMLWKSVGAMLLLGGSLFGFGMWRFRRQFQ</sequence>
<feature type="transmembrane region" description="Helical" evidence="8">
    <location>
        <begin position="300"/>
        <end position="318"/>
    </location>
</feature>
<dbReference type="Proteomes" id="UP000675880">
    <property type="component" value="Unassembled WGS sequence"/>
</dbReference>